<proteinExistence type="predicted"/>
<name>F6EWA9_SPHCR</name>
<dbReference type="AlphaFoldDB" id="F6EWA9"/>
<dbReference type="InterPro" id="IPR001753">
    <property type="entry name" value="Enoyl-CoA_hydra/iso"/>
</dbReference>
<dbReference type="HOGENOM" id="CLU_009834_7_2_5"/>
<organism evidence="1 2">
    <name type="scientific">Sphingobium chlorophenolicum L-1</name>
    <dbReference type="NCBI Taxonomy" id="690566"/>
    <lineage>
        <taxon>Bacteria</taxon>
        <taxon>Pseudomonadati</taxon>
        <taxon>Pseudomonadota</taxon>
        <taxon>Alphaproteobacteria</taxon>
        <taxon>Sphingomonadales</taxon>
        <taxon>Sphingomonadaceae</taxon>
        <taxon>Sphingobium</taxon>
    </lineage>
</organism>
<keyword evidence="1" id="KW-0413">Isomerase</keyword>
<dbReference type="GO" id="GO:0016853">
    <property type="term" value="F:isomerase activity"/>
    <property type="evidence" value="ECO:0007669"/>
    <property type="project" value="UniProtKB-KW"/>
</dbReference>
<dbReference type="Pfam" id="PF00378">
    <property type="entry name" value="ECH_1"/>
    <property type="match status" value="1"/>
</dbReference>
<dbReference type="STRING" id="690566.Sphch_2134"/>
<dbReference type="Proteomes" id="UP000007150">
    <property type="component" value="Chromosome 1"/>
</dbReference>
<dbReference type="EMBL" id="CP002798">
    <property type="protein sequence ID" value="AEG49803.1"/>
    <property type="molecule type" value="Genomic_DNA"/>
</dbReference>
<dbReference type="RefSeq" id="WP_013848047.1">
    <property type="nucleotide sequence ID" value="NC_015593.1"/>
</dbReference>
<dbReference type="InterPro" id="IPR029045">
    <property type="entry name" value="ClpP/crotonase-like_dom_sf"/>
</dbReference>
<dbReference type="Gene3D" id="3.90.226.10">
    <property type="entry name" value="2-enoyl-CoA Hydratase, Chain A, domain 1"/>
    <property type="match status" value="1"/>
</dbReference>
<evidence type="ECO:0000313" key="2">
    <source>
        <dbReference type="Proteomes" id="UP000007150"/>
    </source>
</evidence>
<dbReference type="PANTHER" id="PTHR43459">
    <property type="entry name" value="ENOYL-COA HYDRATASE"/>
    <property type="match status" value="1"/>
</dbReference>
<protein>
    <submittedName>
        <fullName evidence="1">Enoyl-CoA hydratase/isomerase</fullName>
    </submittedName>
</protein>
<accession>F6EWA9</accession>
<sequence length="280" mass="30813">MDQRNNVTYEMTDRVAWITLNRPDRLNALTSEMNAELRDAVSMSSSDARVRAIVLTGAGRGFCAGADMQNLANKVPLSTDIGDSEVLEGRLHSDLGPAVGEHIQNAEQFGYLLRVKKPVIAAVNGPAAGIGMVLALYADIRFASDNAMFLTGFSRRGLVAEHGVSWILPRYVGFAAALEMTLSSRRISADEAQRLQLVSRVFPAATFHQDVQDYARDLAENVSPRSMAVIKAQLWKAQFQDFDEAIATALDEVRLSVAHDDFREGVAHFQERRTAAFQDI</sequence>
<dbReference type="KEGG" id="sch:Sphch_2134"/>
<gene>
    <name evidence="1" type="ORF">Sphch_2134</name>
</gene>
<reference evidence="1 2" key="1">
    <citation type="submission" date="2011-05" db="EMBL/GenBank/DDBJ databases">
        <title>Complete sequence of chromosome 1 of Sphingobium chlorophenolicum L-1.</title>
        <authorList>
            <consortium name="US DOE Joint Genome Institute"/>
            <person name="Lucas S."/>
            <person name="Han J."/>
            <person name="Lapidus A."/>
            <person name="Cheng J.-F."/>
            <person name="Goodwin L."/>
            <person name="Pitluck S."/>
            <person name="Peters L."/>
            <person name="Daligault H."/>
            <person name="Han C."/>
            <person name="Tapia R."/>
            <person name="Land M."/>
            <person name="Hauser L."/>
            <person name="Kyrpides N."/>
            <person name="Ivanova N."/>
            <person name="Pagani I."/>
            <person name="Turner P."/>
            <person name="Copley S."/>
            <person name="Woyke T."/>
        </authorList>
    </citation>
    <scope>NUCLEOTIDE SEQUENCE [LARGE SCALE GENOMIC DNA]</scope>
    <source>
        <strain evidence="1 2">L-1</strain>
    </source>
</reference>
<evidence type="ECO:0000313" key="1">
    <source>
        <dbReference type="EMBL" id="AEG49803.1"/>
    </source>
</evidence>
<dbReference type="PANTHER" id="PTHR43459:SF1">
    <property type="entry name" value="EG:BACN32G11.4 PROTEIN"/>
    <property type="match status" value="1"/>
</dbReference>
<dbReference type="CDD" id="cd06558">
    <property type="entry name" value="crotonase-like"/>
    <property type="match status" value="1"/>
</dbReference>
<keyword evidence="2" id="KW-1185">Reference proteome</keyword>
<dbReference type="SUPFAM" id="SSF52096">
    <property type="entry name" value="ClpP/crotonase"/>
    <property type="match status" value="1"/>
</dbReference>